<proteinExistence type="predicted"/>
<evidence type="ECO:0000313" key="1">
    <source>
        <dbReference type="EnsemblPlants" id="Solyc03g058217.1.1"/>
    </source>
</evidence>
<reference evidence="1" key="1">
    <citation type="journal article" date="2012" name="Nature">
        <title>The tomato genome sequence provides insights into fleshy fruit evolution.</title>
        <authorList>
            <consortium name="Tomato Genome Consortium"/>
        </authorList>
    </citation>
    <scope>NUCLEOTIDE SEQUENCE [LARGE SCALE GENOMIC DNA]</scope>
    <source>
        <strain evidence="1">cv. Heinz 1706</strain>
    </source>
</reference>
<dbReference type="AlphaFoldDB" id="A0A3Q7FK73"/>
<sequence length="151" mass="16903">MAMNSFPGLLHTAGHTTRADHAQCCNLNHKKGDIVDTASDWSEVAVRALSHIDSSMGSSAPKPEMSIIQGTLTWSTPCVRNWQTPPKEVRWVYLGKIQCTSKFHSFVGSVWSGVDHNDSSLLENPYIPYNSTDNCVHRFRFNLNGIIKWIT</sequence>
<accession>A0A3Q7FK73</accession>
<protein>
    <submittedName>
        <fullName evidence="1">Uncharacterized protein</fullName>
    </submittedName>
</protein>
<keyword evidence="2" id="KW-1185">Reference proteome</keyword>
<dbReference type="Proteomes" id="UP000004994">
    <property type="component" value="Chromosome 3"/>
</dbReference>
<dbReference type="EnsemblPlants" id="Solyc03g058217.1.1">
    <property type="protein sequence ID" value="Solyc03g058217.1.1"/>
    <property type="gene ID" value="Solyc03g058217.1"/>
</dbReference>
<evidence type="ECO:0000313" key="2">
    <source>
        <dbReference type="Proteomes" id="UP000004994"/>
    </source>
</evidence>
<name>A0A3Q7FK73_SOLLC</name>
<dbReference type="Gramene" id="Solyc03g058217.1.1">
    <property type="protein sequence ID" value="Solyc03g058217.1.1"/>
    <property type="gene ID" value="Solyc03g058217.1"/>
</dbReference>
<reference evidence="1" key="2">
    <citation type="submission" date="2019-01" db="UniProtKB">
        <authorList>
            <consortium name="EnsemblPlants"/>
        </authorList>
    </citation>
    <scope>IDENTIFICATION</scope>
    <source>
        <strain evidence="1">cv. Heinz 1706</strain>
    </source>
</reference>
<organism evidence="1">
    <name type="scientific">Solanum lycopersicum</name>
    <name type="common">Tomato</name>
    <name type="synonym">Lycopersicon esculentum</name>
    <dbReference type="NCBI Taxonomy" id="4081"/>
    <lineage>
        <taxon>Eukaryota</taxon>
        <taxon>Viridiplantae</taxon>
        <taxon>Streptophyta</taxon>
        <taxon>Embryophyta</taxon>
        <taxon>Tracheophyta</taxon>
        <taxon>Spermatophyta</taxon>
        <taxon>Magnoliopsida</taxon>
        <taxon>eudicotyledons</taxon>
        <taxon>Gunneridae</taxon>
        <taxon>Pentapetalae</taxon>
        <taxon>asterids</taxon>
        <taxon>lamiids</taxon>
        <taxon>Solanales</taxon>
        <taxon>Solanaceae</taxon>
        <taxon>Solanoideae</taxon>
        <taxon>Solaneae</taxon>
        <taxon>Solanum</taxon>
        <taxon>Solanum subgen. Lycopersicon</taxon>
    </lineage>
</organism>
<dbReference type="InParanoid" id="A0A3Q7FK73"/>